<dbReference type="EMBL" id="AYXY01000001">
    <property type="protein sequence ID" value="ETN96802.1"/>
    <property type="molecule type" value="Genomic_DNA"/>
</dbReference>
<accession>W2UU07</accession>
<gene>
    <name evidence="1" type="ORF">P278_02280</name>
</gene>
<comment type="caution">
    <text evidence="1">The sequence shown here is derived from an EMBL/GenBank/DDBJ whole genome shotgun (WGS) entry which is preliminary data.</text>
</comment>
<sequence>MATSNQKTTPFNTLKIKGSLFHLNLEKKIAIQKNIVWPT</sequence>
<protein>
    <submittedName>
        <fullName evidence="1">Uncharacterized protein</fullName>
    </submittedName>
</protein>
<name>W2UU07_9FLAO</name>
<organism evidence="1 2">
    <name type="scientific">Zhouia amylolytica AD3</name>
    <dbReference type="NCBI Taxonomy" id="1286632"/>
    <lineage>
        <taxon>Bacteria</taxon>
        <taxon>Pseudomonadati</taxon>
        <taxon>Bacteroidota</taxon>
        <taxon>Flavobacteriia</taxon>
        <taxon>Flavobacteriales</taxon>
        <taxon>Flavobacteriaceae</taxon>
        <taxon>Zhouia</taxon>
    </lineage>
</organism>
<evidence type="ECO:0000313" key="1">
    <source>
        <dbReference type="EMBL" id="ETN96802.1"/>
    </source>
</evidence>
<evidence type="ECO:0000313" key="2">
    <source>
        <dbReference type="Proteomes" id="UP000018850"/>
    </source>
</evidence>
<dbReference type="AlphaFoldDB" id="W2UU07"/>
<dbReference type="Proteomes" id="UP000018850">
    <property type="component" value="Unassembled WGS sequence"/>
</dbReference>
<proteinExistence type="predicted"/>
<keyword evidence="2" id="KW-1185">Reference proteome</keyword>
<reference evidence="2" key="1">
    <citation type="submission" date="2013-11" db="EMBL/GenBank/DDBJ databases">
        <title>Draft genome sequence from a member of Zhouia, isolated tidal flat.</title>
        <authorList>
            <person name="Jin H."/>
            <person name="Jeon C.O."/>
        </authorList>
    </citation>
    <scope>NUCLEOTIDE SEQUENCE [LARGE SCALE GENOMIC DNA]</scope>
    <source>
        <strain evidence="2">AD3</strain>
    </source>
</reference>
<reference evidence="1 2" key="2">
    <citation type="journal article" date="2016" name="Genome Announc.">
        <title>Draft Genome Sequence of Zhouia amylolytica AD3, Isolated from Tidal Flat Sediment.</title>
        <authorList>
            <person name="Jia B."/>
            <person name="Jin H.M."/>
            <person name="Lee H.J."/>
            <person name="Jeon C.O."/>
        </authorList>
    </citation>
    <scope>NUCLEOTIDE SEQUENCE [LARGE SCALE GENOMIC DNA]</scope>
    <source>
        <strain evidence="1 2">AD3</strain>
    </source>
</reference>